<dbReference type="InterPro" id="IPR007404">
    <property type="entry name" value="YdjM-like"/>
</dbReference>
<evidence type="ECO:0000313" key="2">
    <source>
        <dbReference type="EMBL" id="SHE52951.1"/>
    </source>
</evidence>
<keyword evidence="1" id="KW-0472">Membrane</keyword>
<feature type="transmembrane region" description="Helical" evidence="1">
    <location>
        <begin position="86"/>
        <end position="104"/>
    </location>
</feature>
<dbReference type="OrthoDB" id="5459053at2"/>
<dbReference type="AlphaFoldDB" id="A0A1M4U7V4"/>
<name>A0A1M4U7V4_9BACL</name>
<keyword evidence="3" id="KW-1185">Reference proteome</keyword>
<organism evidence="2 3">
    <name type="scientific">Seinonella peptonophila</name>
    <dbReference type="NCBI Taxonomy" id="112248"/>
    <lineage>
        <taxon>Bacteria</taxon>
        <taxon>Bacillati</taxon>
        <taxon>Bacillota</taxon>
        <taxon>Bacilli</taxon>
        <taxon>Bacillales</taxon>
        <taxon>Thermoactinomycetaceae</taxon>
        <taxon>Seinonella</taxon>
    </lineage>
</organism>
<protein>
    <submittedName>
        <fullName evidence="2">LexA-binding, inner membrane-associated putative hydrolase</fullName>
    </submittedName>
</protein>
<proteinExistence type="predicted"/>
<gene>
    <name evidence="2" type="ORF">SAMN05444392_101867</name>
</gene>
<dbReference type="PANTHER" id="PTHR35531:SF1">
    <property type="entry name" value="INNER MEMBRANE PROTEIN YBCI-RELATED"/>
    <property type="match status" value="1"/>
</dbReference>
<dbReference type="InterPro" id="IPR016956">
    <property type="entry name" value="YdjM"/>
</dbReference>
<reference evidence="2 3" key="1">
    <citation type="submission" date="2016-11" db="EMBL/GenBank/DDBJ databases">
        <authorList>
            <person name="Jaros S."/>
            <person name="Januszkiewicz K."/>
            <person name="Wedrychowicz H."/>
        </authorList>
    </citation>
    <scope>NUCLEOTIDE SEQUENCE [LARGE SCALE GENOMIC DNA]</scope>
    <source>
        <strain evidence="2 3">DSM 44666</strain>
    </source>
</reference>
<dbReference type="STRING" id="112248.SAMN05444392_101867"/>
<accession>A0A1M4U7V4</accession>
<dbReference type="RefSeq" id="WP_073152453.1">
    <property type="nucleotide sequence ID" value="NZ_FQVL01000001.1"/>
</dbReference>
<dbReference type="Pfam" id="PF04307">
    <property type="entry name" value="YdjM"/>
    <property type="match status" value="1"/>
</dbReference>
<feature type="transmembrane region" description="Helical" evidence="1">
    <location>
        <begin position="23"/>
        <end position="42"/>
    </location>
</feature>
<keyword evidence="1" id="KW-1133">Transmembrane helix</keyword>
<feature type="transmembrane region" description="Helical" evidence="1">
    <location>
        <begin position="111"/>
        <end position="131"/>
    </location>
</feature>
<evidence type="ECO:0000256" key="1">
    <source>
        <dbReference type="SAM" id="Phobius"/>
    </source>
</evidence>
<keyword evidence="2" id="KW-0378">Hydrolase</keyword>
<feature type="transmembrane region" description="Helical" evidence="1">
    <location>
        <begin position="63"/>
        <end position="80"/>
    </location>
</feature>
<sequence length="197" mass="21717">MTGKTHLAIGLASGVAVAQLTNVNNWLDLVFTVAISGVAALVPDIDTESSKINRFFFAKVSNSVRIFALIAIGLLLIAYQRMVPAVPLWILLIGVFLIISSLVPHRTLTHSLIACIFVAWVLELAWSQYAIAGIVGYLSHIIADMLTVSGVPFLWPWSQRFSLKQIGIEIRTGKTFDEWLGHLSYLFAICGFVYLLL</sequence>
<feature type="transmembrane region" description="Helical" evidence="1">
    <location>
        <begin position="137"/>
        <end position="158"/>
    </location>
</feature>
<feature type="transmembrane region" description="Helical" evidence="1">
    <location>
        <begin position="179"/>
        <end position="196"/>
    </location>
</feature>
<dbReference type="PIRSF" id="PIRSF030780">
    <property type="entry name" value="Md_memb_hyd_prd"/>
    <property type="match status" value="1"/>
</dbReference>
<dbReference type="GO" id="GO:0016787">
    <property type="term" value="F:hydrolase activity"/>
    <property type="evidence" value="ECO:0007669"/>
    <property type="project" value="UniProtKB-KW"/>
</dbReference>
<dbReference type="Proteomes" id="UP000184476">
    <property type="component" value="Unassembled WGS sequence"/>
</dbReference>
<dbReference type="EMBL" id="FQVL01000001">
    <property type="protein sequence ID" value="SHE52951.1"/>
    <property type="molecule type" value="Genomic_DNA"/>
</dbReference>
<dbReference type="PANTHER" id="PTHR35531">
    <property type="entry name" value="INNER MEMBRANE PROTEIN YBCI-RELATED"/>
    <property type="match status" value="1"/>
</dbReference>
<evidence type="ECO:0000313" key="3">
    <source>
        <dbReference type="Proteomes" id="UP000184476"/>
    </source>
</evidence>
<keyword evidence="1" id="KW-0812">Transmembrane</keyword>